<evidence type="ECO:0000256" key="1">
    <source>
        <dbReference type="ARBA" id="ARBA00023242"/>
    </source>
</evidence>
<sequence>MADNLSYSSSGHYLPPYYSSQQSPATGNPLDLAAPLPRAADTTQRRRPKYTRSKTGCMTCRQKKIKCDENKPKCHRCAHGQRDCTWPVGVEPRKRAPTKRVDSIHMDHSDVRPSTASSSGISEGSTPPTRHHTPPKRDLPELDLPPLTLRRPGDLHGQPHHPHSMTSLMDPGHRSSLLPVSSGSQFHPPSSHHSNLSMIPELSNSYLTLPPVDQLYNTPAPQQQYSSSAPLGAVPRVAQTSGSGYRYYENMQSMSNWMPQTSSHLEPMDSYFSHTQDRFPAGTSSSDTQPSRYH</sequence>
<dbReference type="AlphaFoldDB" id="A0A9P5MZV8"/>
<feature type="region of interest" description="Disordered" evidence="2">
    <location>
        <begin position="1"/>
        <end position="55"/>
    </location>
</feature>
<evidence type="ECO:0000256" key="2">
    <source>
        <dbReference type="SAM" id="MobiDB-lite"/>
    </source>
</evidence>
<keyword evidence="1" id="KW-0539">Nucleus</keyword>
<dbReference type="SUPFAM" id="SSF57701">
    <property type="entry name" value="Zn2/Cys6 DNA-binding domain"/>
    <property type="match status" value="1"/>
</dbReference>
<dbReference type="OrthoDB" id="5419315at2759"/>
<feature type="compositionally biased region" description="Basic and acidic residues" evidence="2">
    <location>
        <begin position="91"/>
        <end position="111"/>
    </location>
</feature>
<dbReference type="InterPro" id="IPR001138">
    <property type="entry name" value="Zn2Cys6_DnaBD"/>
</dbReference>
<feature type="region of interest" description="Disordered" evidence="2">
    <location>
        <begin position="87"/>
        <end position="197"/>
    </location>
</feature>
<evidence type="ECO:0000259" key="3">
    <source>
        <dbReference type="PROSITE" id="PS50048"/>
    </source>
</evidence>
<protein>
    <recommendedName>
        <fullName evidence="3">Zn(2)-C6 fungal-type domain-containing protein</fullName>
    </recommendedName>
</protein>
<feature type="compositionally biased region" description="Low complexity" evidence="2">
    <location>
        <begin position="29"/>
        <end position="41"/>
    </location>
</feature>
<reference evidence="4" key="1">
    <citation type="submission" date="2019-10" db="EMBL/GenBank/DDBJ databases">
        <authorList>
            <consortium name="DOE Joint Genome Institute"/>
            <person name="Kuo A."/>
            <person name="Miyauchi S."/>
            <person name="Kiss E."/>
            <person name="Drula E."/>
            <person name="Kohler A."/>
            <person name="Sanchez-Garcia M."/>
            <person name="Andreopoulos B."/>
            <person name="Barry K.W."/>
            <person name="Bonito G."/>
            <person name="Buee M."/>
            <person name="Carver A."/>
            <person name="Chen C."/>
            <person name="Cichocki N."/>
            <person name="Clum A."/>
            <person name="Culley D."/>
            <person name="Crous P.W."/>
            <person name="Fauchery L."/>
            <person name="Girlanda M."/>
            <person name="Hayes R."/>
            <person name="Keri Z."/>
            <person name="LaButti K."/>
            <person name="Lipzen A."/>
            <person name="Lombard V."/>
            <person name="Magnuson J."/>
            <person name="Maillard F."/>
            <person name="Morin E."/>
            <person name="Murat C."/>
            <person name="Nolan M."/>
            <person name="Ohm R."/>
            <person name="Pangilinan J."/>
            <person name="Pereira M."/>
            <person name="Perotto S."/>
            <person name="Peter M."/>
            <person name="Riley R."/>
            <person name="Sitrit Y."/>
            <person name="Stielow B."/>
            <person name="Szollosi G."/>
            <person name="Zifcakova L."/>
            <person name="Stursova M."/>
            <person name="Spatafora J.W."/>
            <person name="Tedersoo L."/>
            <person name="Vaario L.-M."/>
            <person name="Yamada A."/>
            <person name="Yan M."/>
            <person name="Wang P."/>
            <person name="Xu J."/>
            <person name="Bruns T."/>
            <person name="Baldrian P."/>
            <person name="Vilgalys R."/>
            <person name="Henrissat B."/>
            <person name="Grigoriev I.V."/>
            <person name="Hibbett D."/>
            <person name="Nagy L.G."/>
            <person name="Martin F.M."/>
        </authorList>
    </citation>
    <scope>NUCLEOTIDE SEQUENCE</scope>
    <source>
        <strain evidence="4">Prilba</strain>
    </source>
</reference>
<dbReference type="Proteomes" id="UP000759537">
    <property type="component" value="Unassembled WGS sequence"/>
</dbReference>
<accession>A0A9P5MZV8</accession>
<dbReference type="GO" id="GO:0000981">
    <property type="term" value="F:DNA-binding transcription factor activity, RNA polymerase II-specific"/>
    <property type="evidence" value="ECO:0007669"/>
    <property type="project" value="InterPro"/>
</dbReference>
<dbReference type="Gene3D" id="4.10.240.10">
    <property type="entry name" value="Zn(2)-C6 fungal-type DNA-binding domain"/>
    <property type="match status" value="1"/>
</dbReference>
<gene>
    <name evidence="4" type="ORF">DFH94DRAFT_730092</name>
</gene>
<comment type="caution">
    <text evidence="4">The sequence shown here is derived from an EMBL/GenBank/DDBJ whole genome shotgun (WGS) entry which is preliminary data.</text>
</comment>
<feature type="region of interest" description="Disordered" evidence="2">
    <location>
        <begin position="268"/>
        <end position="294"/>
    </location>
</feature>
<dbReference type="InterPro" id="IPR036864">
    <property type="entry name" value="Zn2-C6_fun-type_DNA-bd_sf"/>
</dbReference>
<dbReference type="PANTHER" id="PTHR37534:SF46">
    <property type="entry name" value="ZN(II)2CYS6 TRANSCRIPTION FACTOR (EUROFUNG)"/>
    <property type="match status" value="1"/>
</dbReference>
<keyword evidence="5" id="KW-1185">Reference proteome</keyword>
<evidence type="ECO:0000313" key="5">
    <source>
        <dbReference type="Proteomes" id="UP000759537"/>
    </source>
</evidence>
<dbReference type="CDD" id="cd00067">
    <property type="entry name" value="GAL4"/>
    <property type="match status" value="1"/>
</dbReference>
<dbReference type="PROSITE" id="PS00463">
    <property type="entry name" value="ZN2_CY6_FUNGAL_1"/>
    <property type="match status" value="1"/>
</dbReference>
<feature type="compositionally biased region" description="Low complexity" evidence="2">
    <location>
        <begin position="113"/>
        <end position="128"/>
    </location>
</feature>
<dbReference type="Pfam" id="PF00172">
    <property type="entry name" value="Zn_clus"/>
    <property type="match status" value="1"/>
</dbReference>
<reference evidence="4" key="2">
    <citation type="journal article" date="2020" name="Nat. Commun.">
        <title>Large-scale genome sequencing of mycorrhizal fungi provides insights into the early evolution of symbiotic traits.</title>
        <authorList>
            <person name="Miyauchi S."/>
            <person name="Kiss E."/>
            <person name="Kuo A."/>
            <person name="Drula E."/>
            <person name="Kohler A."/>
            <person name="Sanchez-Garcia M."/>
            <person name="Morin E."/>
            <person name="Andreopoulos B."/>
            <person name="Barry K.W."/>
            <person name="Bonito G."/>
            <person name="Buee M."/>
            <person name="Carver A."/>
            <person name="Chen C."/>
            <person name="Cichocki N."/>
            <person name="Clum A."/>
            <person name="Culley D."/>
            <person name="Crous P.W."/>
            <person name="Fauchery L."/>
            <person name="Girlanda M."/>
            <person name="Hayes R.D."/>
            <person name="Keri Z."/>
            <person name="LaButti K."/>
            <person name="Lipzen A."/>
            <person name="Lombard V."/>
            <person name="Magnuson J."/>
            <person name="Maillard F."/>
            <person name="Murat C."/>
            <person name="Nolan M."/>
            <person name="Ohm R.A."/>
            <person name="Pangilinan J."/>
            <person name="Pereira M.F."/>
            <person name="Perotto S."/>
            <person name="Peter M."/>
            <person name="Pfister S."/>
            <person name="Riley R."/>
            <person name="Sitrit Y."/>
            <person name="Stielow J.B."/>
            <person name="Szollosi G."/>
            <person name="Zifcakova L."/>
            <person name="Stursova M."/>
            <person name="Spatafora J.W."/>
            <person name="Tedersoo L."/>
            <person name="Vaario L.M."/>
            <person name="Yamada A."/>
            <person name="Yan M."/>
            <person name="Wang P."/>
            <person name="Xu J."/>
            <person name="Bruns T."/>
            <person name="Baldrian P."/>
            <person name="Vilgalys R."/>
            <person name="Dunand C."/>
            <person name="Henrissat B."/>
            <person name="Grigoriev I.V."/>
            <person name="Hibbett D."/>
            <person name="Nagy L.G."/>
            <person name="Martin F.M."/>
        </authorList>
    </citation>
    <scope>NUCLEOTIDE SEQUENCE</scope>
    <source>
        <strain evidence="4">Prilba</strain>
    </source>
</reference>
<dbReference type="GO" id="GO:0008270">
    <property type="term" value="F:zinc ion binding"/>
    <property type="evidence" value="ECO:0007669"/>
    <property type="project" value="InterPro"/>
</dbReference>
<feature type="compositionally biased region" description="Polar residues" evidence="2">
    <location>
        <begin position="282"/>
        <end position="294"/>
    </location>
</feature>
<feature type="compositionally biased region" description="Polar residues" evidence="2">
    <location>
        <begin position="1"/>
        <end position="11"/>
    </location>
</feature>
<dbReference type="EMBL" id="WHVB01000005">
    <property type="protein sequence ID" value="KAF8482855.1"/>
    <property type="molecule type" value="Genomic_DNA"/>
</dbReference>
<proteinExistence type="predicted"/>
<evidence type="ECO:0000313" key="4">
    <source>
        <dbReference type="EMBL" id="KAF8482855.1"/>
    </source>
</evidence>
<dbReference type="PANTHER" id="PTHR37534">
    <property type="entry name" value="TRANSCRIPTIONAL ACTIVATOR PROTEIN UGA3"/>
    <property type="match status" value="1"/>
</dbReference>
<feature type="domain" description="Zn(2)-C6 fungal-type" evidence="3">
    <location>
        <begin position="56"/>
        <end position="86"/>
    </location>
</feature>
<dbReference type="SMART" id="SM00066">
    <property type="entry name" value="GAL4"/>
    <property type="match status" value="1"/>
</dbReference>
<name>A0A9P5MZV8_9AGAM</name>
<organism evidence="4 5">
    <name type="scientific">Russula ochroleuca</name>
    <dbReference type="NCBI Taxonomy" id="152965"/>
    <lineage>
        <taxon>Eukaryota</taxon>
        <taxon>Fungi</taxon>
        <taxon>Dikarya</taxon>
        <taxon>Basidiomycota</taxon>
        <taxon>Agaricomycotina</taxon>
        <taxon>Agaricomycetes</taxon>
        <taxon>Russulales</taxon>
        <taxon>Russulaceae</taxon>
        <taxon>Russula</taxon>
    </lineage>
</organism>
<dbReference type="PROSITE" id="PS50048">
    <property type="entry name" value="ZN2_CY6_FUNGAL_2"/>
    <property type="match status" value="1"/>
</dbReference>
<feature type="compositionally biased region" description="Polar residues" evidence="2">
    <location>
        <begin position="178"/>
        <end position="197"/>
    </location>
</feature>